<keyword evidence="2" id="KW-1185">Reference proteome</keyword>
<gene>
    <name evidence="1" type="ORF">ACFPTO_23625</name>
</gene>
<dbReference type="EMBL" id="JBHSMP010000038">
    <property type="protein sequence ID" value="MFC5431758.1"/>
    <property type="molecule type" value="Genomic_DNA"/>
</dbReference>
<dbReference type="Pfam" id="PF06995">
    <property type="entry name" value="Phage_P2_GpU"/>
    <property type="match status" value="1"/>
</dbReference>
<evidence type="ECO:0000313" key="1">
    <source>
        <dbReference type="EMBL" id="MFC5431758.1"/>
    </source>
</evidence>
<organism evidence="1 2">
    <name type="scientific">Paraburkholderia denitrificans</name>
    <dbReference type="NCBI Taxonomy" id="694025"/>
    <lineage>
        <taxon>Bacteria</taxon>
        <taxon>Pseudomonadati</taxon>
        <taxon>Pseudomonadota</taxon>
        <taxon>Betaproteobacteria</taxon>
        <taxon>Burkholderiales</taxon>
        <taxon>Burkholderiaceae</taxon>
        <taxon>Paraburkholderia</taxon>
    </lineage>
</organism>
<dbReference type="InterPro" id="IPR009734">
    <property type="entry name" value="Myoviridae_GpU"/>
</dbReference>
<dbReference type="RefSeq" id="WP_377715231.1">
    <property type="nucleotide sequence ID" value="NZ_JBHSMP010000038.1"/>
</dbReference>
<accession>A0ABW0JFE9</accession>
<dbReference type="Proteomes" id="UP001596103">
    <property type="component" value="Unassembled WGS sequence"/>
</dbReference>
<protein>
    <submittedName>
        <fullName evidence="1">Phage tail protein</fullName>
    </submittedName>
</protein>
<comment type="caution">
    <text evidence="1">The sequence shown here is derived from an EMBL/GenBank/DDBJ whole genome shotgun (WGS) entry which is preliminary data.</text>
</comment>
<reference evidence="2" key="1">
    <citation type="journal article" date="2019" name="Int. J. Syst. Evol. Microbiol.">
        <title>The Global Catalogue of Microorganisms (GCM) 10K type strain sequencing project: providing services to taxonomists for standard genome sequencing and annotation.</title>
        <authorList>
            <consortium name="The Broad Institute Genomics Platform"/>
            <consortium name="The Broad Institute Genome Sequencing Center for Infectious Disease"/>
            <person name="Wu L."/>
            <person name="Ma J."/>
        </authorList>
    </citation>
    <scope>NUCLEOTIDE SEQUENCE [LARGE SCALE GENOMIC DNA]</scope>
    <source>
        <strain evidence="2">CCUG 56042</strain>
    </source>
</reference>
<sequence>MFALLGDIQFDLIGYFDGFESTFGANYAEHGLIHGKPHLQRVGDNLDEIRIALSFHFKYCDPEAELLKLRTALAARQAMALVFGNGDYKGWFVLTTVEATSKQTDTSGTVMALDANITLREFAGDKKRPLNPPAVKPKVPPVAAKAAKAVARAPTAAGAATGSAIQSAAKSVRKIIKQGVAYANQARTAIRIATDTVQAAKRLTHDPAGALEQIGGIVGDLQRASGPLAKLGSVLAPLAEPLPDVVSVIRASSTALDSVRDAKHALASANLGNIGQVLDTTLSNLTSAGEAFLDAEPAISRLAARVITRAD</sequence>
<evidence type="ECO:0000313" key="2">
    <source>
        <dbReference type="Proteomes" id="UP001596103"/>
    </source>
</evidence>
<proteinExistence type="predicted"/>
<name>A0ABW0JFE9_9BURK</name>